<keyword evidence="2" id="KW-0560">Oxidoreductase</keyword>
<dbReference type="EMBL" id="BTGU01000082">
    <property type="protein sequence ID" value="GMN58969.1"/>
    <property type="molecule type" value="Genomic_DNA"/>
</dbReference>
<dbReference type="Gene3D" id="2.60.120.330">
    <property type="entry name" value="B-lactam Antibiotic, Isopenicillin N Synthase, Chain"/>
    <property type="match status" value="1"/>
</dbReference>
<dbReference type="Proteomes" id="UP001187192">
    <property type="component" value="Unassembled WGS sequence"/>
</dbReference>
<accession>A0AA88IZK6</accession>
<dbReference type="Pfam" id="PF14226">
    <property type="entry name" value="DIOX_N"/>
    <property type="match status" value="1"/>
</dbReference>
<proteinExistence type="predicted"/>
<protein>
    <recommendedName>
        <fullName evidence="4">Non-haem dioxygenase N-terminal domain-containing protein</fullName>
    </recommendedName>
</protein>
<evidence type="ECO:0000259" key="4">
    <source>
        <dbReference type="Pfam" id="PF14226"/>
    </source>
</evidence>
<evidence type="ECO:0000256" key="1">
    <source>
        <dbReference type="ARBA" id="ARBA00022723"/>
    </source>
</evidence>
<dbReference type="InterPro" id="IPR027443">
    <property type="entry name" value="IPNS-like_sf"/>
</dbReference>
<keyword evidence="6" id="KW-1185">Reference proteome</keyword>
<dbReference type="SUPFAM" id="SSF51197">
    <property type="entry name" value="Clavaminate synthase-like"/>
    <property type="match status" value="1"/>
</dbReference>
<evidence type="ECO:0000313" key="6">
    <source>
        <dbReference type="Proteomes" id="UP001187192"/>
    </source>
</evidence>
<evidence type="ECO:0000256" key="3">
    <source>
        <dbReference type="ARBA" id="ARBA00023004"/>
    </source>
</evidence>
<dbReference type="InterPro" id="IPR026992">
    <property type="entry name" value="DIOX_N"/>
</dbReference>
<evidence type="ECO:0000256" key="2">
    <source>
        <dbReference type="ARBA" id="ARBA00023002"/>
    </source>
</evidence>
<keyword evidence="1" id="KW-0479">Metal-binding</keyword>
<dbReference type="PANTHER" id="PTHR10209:SF460">
    <property type="entry name" value="FE2OG DIOXYGENASE DOMAIN-CONTAINING PROTEIN"/>
    <property type="match status" value="1"/>
</dbReference>
<name>A0AA88IZK6_FICCA</name>
<gene>
    <name evidence="5" type="ORF">TIFTF001_028070</name>
</gene>
<dbReference type="AlphaFoldDB" id="A0AA88IZK6"/>
<sequence>MGEILAPGITQVSLQTSSSPTSKMISIKSLAESPNLTSIPASYTFSIDPNHDHPTLLEQPEVQIPVIDFSLLVSGSPDQRSKVIDELSKACENWGFFIVTNHGVPESLMDGVIDGCRDFFDLSEEEKMEFVGKDVLDPIRCGTSFNASKENVFYWRDFLKVFVHPQFHFPNKPSGFRYFMATPKQISTFFYGPGRTIL</sequence>
<keyword evidence="3" id="KW-0408">Iron</keyword>
<organism evidence="5 6">
    <name type="scientific">Ficus carica</name>
    <name type="common">Common fig</name>
    <dbReference type="NCBI Taxonomy" id="3494"/>
    <lineage>
        <taxon>Eukaryota</taxon>
        <taxon>Viridiplantae</taxon>
        <taxon>Streptophyta</taxon>
        <taxon>Embryophyta</taxon>
        <taxon>Tracheophyta</taxon>
        <taxon>Spermatophyta</taxon>
        <taxon>Magnoliopsida</taxon>
        <taxon>eudicotyledons</taxon>
        <taxon>Gunneridae</taxon>
        <taxon>Pentapetalae</taxon>
        <taxon>rosids</taxon>
        <taxon>fabids</taxon>
        <taxon>Rosales</taxon>
        <taxon>Moraceae</taxon>
        <taxon>Ficeae</taxon>
        <taxon>Ficus</taxon>
    </lineage>
</organism>
<feature type="domain" description="Non-haem dioxygenase N-terminal" evidence="4">
    <location>
        <begin position="64"/>
        <end position="166"/>
    </location>
</feature>
<dbReference type="GO" id="GO:0016491">
    <property type="term" value="F:oxidoreductase activity"/>
    <property type="evidence" value="ECO:0007669"/>
    <property type="project" value="UniProtKB-KW"/>
</dbReference>
<reference evidence="5" key="1">
    <citation type="submission" date="2023-07" db="EMBL/GenBank/DDBJ databases">
        <title>draft genome sequence of fig (Ficus carica).</title>
        <authorList>
            <person name="Takahashi T."/>
            <person name="Nishimura K."/>
        </authorList>
    </citation>
    <scope>NUCLEOTIDE SEQUENCE</scope>
</reference>
<evidence type="ECO:0000313" key="5">
    <source>
        <dbReference type="EMBL" id="GMN58969.1"/>
    </source>
</evidence>
<comment type="caution">
    <text evidence="5">The sequence shown here is derived from an EMBL/GenBank/DDBJ whole genome shotgun (WGS) entry which is preliminary data.</text>
</comment>
<dbReference type="GO" id="GO:0046872">
    <property type="term" value="F:metal ion binding"/>
    <property type="evidence" value="ECO:0007669"/>
    <property type="project" value="UniProtKB-KW"/>
</dbReference>
<dbReference type="PANTHER" id="PTHR10209">
    <property type="entry name" value="OXIDOREDUCTASE, 2OG-FE II OXYGENASE FAMILY PROTEIN"/>
    <property type="match status" value="1"/>
</dbReference>